<name>A0ABD8A764_9EURY</name>
<organism evidence="2 3">
    <name type="scientific">Methanoculleus palmolei</name>
    <dbReference type="NCBI Taxonomy" id="72612"/>
    <lineage>
        <taxon>Archaea</taxon>
        <taxon>Methanobacteriati</taxon>
        <taxon>Methanobacteriota</taxon>
        <taxon>Stenosarchaea group</taxon>
        <taxon>Methanomicrobia</taxon>
        <taxon>Methanomicrobiales</taxon>
        <taxon>Methanomicrobiaceae</taxon>
        <taxon>Methanoculleus</taxon>
    </lineage>
</organism>
<evidence type="ECO:0000259" key="1">
    <source>
        <dbReference type="PROSITE" id="PS50983"/>
    </source>
</evidence>
<reference evidence="2 3" key="1">
    <citation type="submission" date="2023-10" db="EMBL/GenBank/DDBJ databases">
        <title>The complete genome sequence of Methanoculleus palmolei DSM 4273.</title>
        <authorList>
            <person name="Lai S.-J."/>
            <person name="You Y.-T."/>
            <person name="Chen S.-C."/>
        </authorList>
    </citation>
    <scope>NUCLEOTIDE SEQUENCE [LARGE SCALE GENOMIC DNA]</scope>
    <source>
        <strain evidence="2 3">DSM 4273</strain>
    </source>
</reference>
<evidence type="ECO:0000313" key="2">
    <source>
        <dbReference type="EMBL" id="WOX55364.1"/>
    </source>
</evidence>
<dbReference type="InterPro" id="IPR050902">
    <property type="entry name" value="ABC_Transporter_SBP"/>
</dbReference>
<dbReference type="AlphaFoldDB" id="A0ABD8A764"/>
<dbReference type="EMBL" id="CP137641">
    <property type="protein sequence ID" value="WOX55364.1"/>
    <property type="molecule type" value="Genomic_DNA"/>
</dbReference>
<dbReference type="InterPro" id="IPR002491">
    <property type="entry name" value="ABC_transptr_periplasmic_BD"/>
</dbReference>
<dbReference type="CDD" id="cd01141">
    <property type="entry name" value="TroA_d"/>
    <property type="match status" value="1"/>
</dbReference>
<accession>A0ABD8A764</accession>
<proteinExistence type="predicted"/>
<protein>
    <submittedName>
        <fullName evidence="2">ABC transporter substrate-binding protein</fullName>
    </submittedName>
</protein>
<dbReference type="Gene3D" id="3.40.50.1980">
    <property type="entry name" value="Nitrogenase molybdenum iron protein domain"/>
    <property type="match status" value="2"/>
</dbReference>
<dbReference type="PANTHER" id="PTHR30535">
    <property type="entry name" value="VITAMIN B12-BINDING PROTEIN"/>
    <property type="match status" value="1"/>
</dbReference>
<feature type="domain" description="Fe/B12 periplasmic-binding" evidence="1">
    <location>
        <begin position="98"/>
        <end position="375"/>
    </location>
</feature>
<dbReference type="Proteomes" id="UP001626603">
    <property type="component" value="Chromosome"/>
</dbReference>
<evidence type="ECO:0000313" key="3">
    <source>
        <dbReference type="Proteomes" id="UP001626603"/>
    </source>
</evidence>
<gene>
    <name evidence="2" type="ORF">R6Y95_07795</name>
</gene>
<dbReference type="SUPFAM" id="SSF53807">
    <property type="entry name" value="Helical backbone' metal receptor"/>
    <property type="match status" value="1"/>
</dbReference>
<dbReference type="Pfam" id="PF01497">
    <property type="entry name" value="Peripla_BP_2"/>
    <property type="match status" value="1"/>
</dbReference>
<dbReference type="PROSITE" id="PS50983">
    <property type="entry name" value="FE_B12_PBP"/>
    <property type="match status" value="1"/>
</dbReference>
<dbReference type="PANTHER" id="PTHR30535:SF34">
    <property type="entry name" value="MOLYBDATE-BINDING PROTEIN MOLA"/>
    <property type="match status" value="1"/>
</dbReference>
<sequence>MKRTRHLHGLAILCLMLIGWIAISPVSGETLQAFPADTVSPEYAEGFSVEYHDTYKRVTVLSPWRGSNETFTYLLVEPGTVPPDPGSGETVIEIPSRRFVSLSTTYLPYLPILGETEALVGVEDASLVNTPEIVSRINEGYVRDVAGAGSGMASGVDIEVLIDLDPDLVMTYATGTPEYDMHPKLKEAGIPVVLNGEYMETDPLGRAEWIKFVSVFFNKEKEANEYFDRIEAEYLALKDLAATEEKPTVFLNNNYRGTWYMAGGESYVACFLSDAGAGYFWADDTTTGSIPLDFEVVYDRALGADYWLNPGTVRSMEELLAEDARYADFGAVGSGQVYNNNARVNDGGGNDYWESGVVHPEIVLKDLLKIFHPDLVPDHDLVYYQQLKSADDSPGDGGSDLWEPFKAIYRELLKIFHLDLVSVCRIPGAGAGR</sequence>
<keyword evidence="3" id="KW-1185">Reference proteome</keyword>